<name>A0A562IUE4_9ACTN</name>
<dbReference type="Proteomes" id="UP000321490">
    <property type="component" value="Unassembled WGS sequence"/>
</dbReference>
<evidence type="ECO:0000313" key="2">
    <source>
        <dbReference type="Proteomes" id="UP000321490"/>
    </source>
</evidence>
<keyword evidence="2" id="KW-1185">Reference proteome</keyword>
<dbReference type="AlphaFoldDB" id="A0A562IUE4"/>
<gene>
    <name evidence="1" type="ORF">JD78_02689</name>
</gene>
<proteinExistence type="predicted"/>
<protein>
    <submittedName>
        <fullName evidence="1">Uncharacterized protein</fullName>
    </submittedName>
</protein>
<dbReference type="EMBL" id="VLKF01000001">
    <property type="protein sequence ID" value="TWH74154.1"/>
    <property type="molecule type" value="Genomic_DNA"/>
</dbReference>
<reference evidence="1 2" key="1">
    <citation type="submission" date="2019-07" db="EMBL/GenBank/DDBJ databases">
        <title>R&amp;d 2014.</title>
        <authorList>
            <person name="Klenk H.-P."/>
        </authorList>
    </citation>
    <scope>NUCLEOTIDE SEQUENCE [LARGE SCALE GENOMIC DNA]</scope>
    <source>
        <strain evidence="1 2">DSM 45764</strain>
    </source>
</reference>
<comment type="caution">
    <text evidence="1">The sequence shown here is derived from an EMBL/GenBank/DDBJ whole genome shotgun (WGS) entry which is preliminary data.</text>
</comment>
<dbReference type="RefSeq" id="WP_228395438.1">
    <property type="nucleotide sequence ID" value="NZ_ML762551.1"/>
</dbReference>
<organism evidence="1 2">
    <name type="scientific">Modestobacter roseus</name>
    <dbReference type="NCBI Taxonomy" id="1181884"/>
    <lineage>
        <taxon>Bacteria</taxon>
        <taxon>Bacillati</taxon>
        <taxon>Actinomycetota</taxon>
        <taxon>Actinomycetes</taxon>
        <taxon>Geodermatophilales</taxon>
        <taxon>Geodermatophilaceae</taxon>
        <taxon>Modestobacter</taxon>
    </lineage>
</organism>
<evidence type="ECO:0000313" key="1">
    <source>
        <dbReference type="EMBL" id="TWH74154.1"/>
    </source>
</evidence>
<accession>A0A562IUE4</accession>
<sequence length="111" mass="11615">MQLRELLVATRAVRAVGGLTALTVESPGGGAQSRLDLRRALRALARDRATVQCLLDDGSVFAGTVDRVGADHLELAEHAVDRPRRRGSVSGVRAVVLAAVVAVRTLPPTAA</sequence>